<dbReference type="SUPFAM" id="SSF51905">
    <property type="entry name" value="FAD/NAD(P)-binding domain"/>
    <property type="match status" value="1"/>
</dbReference>
<dbReference type="RefSeq" id="WP_054533882.1">
    <property type="nucleotide sequence ID" value="NZ_LGKP01000013.1"/>
</dbReference>
<keyword evidence="4" id="KW-0274">FAD</keyword>
<evidence type="ECO:0000256" key="1">
    <source>
        <dbReference type="ARBA" id="ARBA00001974"/>
    </source>
</evidence>
<dbReference type="GO" id="GO:0004499">
    <property type="term" value="F:N,N-dimethylaniline monooxygenase activity"/>
    <property type="evidence" value="ECO:0007669"/>
    <property type="project" value="InterPro"/>
</dbReference>
<keyword evidence="6" id="KW-0560">Oxidoreductase</keyword>
<comment type="cofactor">
    <cofactor evidence="1">
        <name>FAD</name>
        <dbReference type="ChEBI" id="CHEBI:57692"/>
    </cofactor>
</comment>
<keyword evidence="9" id="KW-1185">Reference proteome</keyword>
<dbReference type="PRINTS" id="PR00469">
    <property type="entry name" value="PNDRDTASEII"/>
</dbReference>
<dbReference type="PANTHER" id="PTHR43872">
    <property type="entry name" value="MONOOXYGENASE, PUTATIVE (AFU_ORTHOLOGUE AFUA_8G02570)-RELATED"/>
    <property type="match status" value="1"/>
</dbReference>
<keyword evidence="3" id="KW-0285">Flavoprotein</keyword>
<reference evidence="8 9" key="1">
    <citation type="submission" date="2015-07" db="EMBL/GenBank/DDBJ databases">
        <title>Whole genome sequence of Herpetosiphon geysericola DSM 7119.</title>
        <authorList>
            <person name="Hemp J."/>
            <person name="Ward L.M."/>
            <person name="Pace L.A."/>
            <person name="Fischer W.W."/>
        </authorList>
    </citation>
    <scope>NUCLEOTIDE SEQUENCE [LARGE SCALE GENOMIC DNA]</scope>
    <source>
        <strain evidence="8 9">DSM 7119</strain>
    </source>
</reference>
<keyword evidence="7 8" id="KW-0503">Monooxygenase</keyword>
<keyword evidence="5" id="KW-0521">NADP</keyword>
<dbReference type="AlphaFoldDB" id="A0A0P6YK41"/>
<accession>A0A0P6YK41</accession>
<sequence length="493" mass="56244">MQTLDFDVLIVGAGLSGISAAYYVQTRCPNKRYAILEGRTAIGGTWDLFRYPGIRSDSDMYTLGYAFRPWHSSKAIADGASILHYIRETAQIYGIDQQIRFGQMVRRVSWSSEQALWTVEVERLAEGDWVQYRCNFLYMCGGYYDYSQGYTPEWPSLSQFQGRVVHPQAWPQQLDYRDQRVVVIGSGATAITLVPAMAKQAAHVTMLQRSPSYVVAQPAHDQSAERIRRWLPATLAFHVIRWRAIIQSIFYYLLMRGLPSVAKRALIKMAQQELGESYNAKLHFTPKYNPWDQRLCLVPDGDFFKALKAGHASVVTDQIEHFTPTGIQLKSGQTLSADLIVTATGLNLRLLSGIEVLVDGRKVELGTTLNYKGMMLSDVPNLALAFGYTNASWTLKCELTSMYVCRLLKYMDRHGYAYCVPKNFNPAMASEPALNFTSSYVQRVISHLPRQGRNRPWKLYQNYLLDLLMLRLGRLDDGNMEFLRPWPRQHQVE</sequence>
<dbReference type="Gene3D" id="3.50.50.60">
    <property type="entry name" value="FAD/NAD(P)-binding domain"/>
    <property type="match status" value="3"/>
</dbReference>
<dbReference type="Pfam" id="PF13450">
    <property type="entry name" value="NAD_binding_8"/>
    <property type="match status" value="1"/>
</dbReference>
<proteinExistence type="inferred from homology"/>
<dbReference type="PANTHER" id="PTHR43872:SF1">
    <property type="entry name" value="MONOOXYGENASE, PUTATIVE (AFU_ORTHOLOGUE AFUA_8G02570)-RELATED"/>
    <property type="match status" value="1"/>
</dbReference>
<organism evidence="8 9">
    <name type="scientific">Herpetosiphon geysericola</name>
    <dbReference type="NCBI Taxonomy" id="70996"/>
    <lineage>
        <taxon>Bacteria</taxon>
        <taxon>Bacillati</taxon>
        <taxon>Chloroflexota</taxon>
        <taxon>Chloroflexia</taxon>
        <taxon>Herpetosiphonales</taxon>
        <taxon>Herpetosiphonaceae</taxon>
        <taxon>Herpetosiphon</taxon>
    </lineage>
</organism>
<comment type="similarity">
    <text evidence="2">Belongs to the FAD-binding monooxygenase family.</text>
</comment>
<comment type="caution">
    <text evidence="8">The sequence shown here is derived from an EMBL/GenBank/DDBJ whole genome shotgun (WGS) entry which is preliminary data.</text>
</comment>
<dbReference type="STRING" id="70996.SE18_07845"/>
<dbReference type="InterPro" id="IPR051820">
    <property type="entry name" value="FAD-binding_MO"/>
</dbReference>
<dbReference type="OrthoDB" id="9778740at2"/>
<dbReference type="Pfam" id="PF00743">
    <property type="entry name" value="FMO-like"/>
    <property type="match status" value="1"/>
</dbReference>
<dbReference type="InterPro" id="IPR020946">
    <property type="entry name" value="Flavin_mOase-like"/>
</dbReference>
<protein>
    <submittedName>
        <fullName evidence="8">FAD-containing monooxygenase EthA</fullName>
    </submittedName>
</protein>
<evidence type="ECO:0000256" key="3">
    <source>
        <dbReference type="ARBA" id="ARBA00022630"/>
    </source>
</evidence>
<evidence type="ECO:0000256" key="4">
    <source>
        <dbReference type="ARBA" id="ARBA00022827"/>
    </source>
</evidence>
<dbReference type="EMBL" id="LGKP01000013">
    <property type="protein sequence ID" value="KPL90118.1"/>
    <property type="molecule type" value="Genomic_DNA"/>
</dbReference>
<evidence type="ECO:0000313" key="8">
    <source>
        <dbReference type="EMBL" id="KPL90118.1"/>
    </source>
</evidence>
<dbReference type="PATRIC" id="fig|70996.4.peg.797"/>
<dbReference type="Proteomes" id="UP000050277">
    <property type="component" value="Unassembled WGS sequence"/>
</dbReference>
<evidence type="ECO:0000256" key="2">
    <source>
        <dbReference type="ARBA" id="ARBA00010139"/>
    </source>
</evidence>
<name>A0A0P6YK41_9CHLR</name>
<dbReference type="FunFam" id="3.50.50.60:FF:000228">
    <property type="entry name" value="FAD-containing monooxygenase EthA"/>
    <property type="match status" value="1"/>
</dbReference>
<dbReference type="GO" id="GO:0050660">
    <property type="term" value="F:flavin adenine dinucleotide binding"/>
    <property type="evidence" value="ECO:0007669"/>
    <property type="project" value="InterPro"/>
</dbReference>
<dbReference type="GO" id="GO:0050661">
    <property type="term" value="F:NADP binding"/>
    <property type="evidence" value="ECO:0007669"/>
    <property type="project" value="InterPro"/>
</dbReference>
<dbReference type="InterPro" id="IPR036188">
    <property type="entry name" value="FAD/NAD-bd_sf"/>
</dbReference>
<gene>
    <name evidence="8" type="ORF">SE18_07845</name>
</gene>
<evidence type="ECO:0000256" key="6">
    <source>
        <dbReference type="ARBA" id="ARBA00023002"/>
    </source>
</evidence>
<evidence type="ECO:0000256" key="7">
    <source>
        <dbReference type="ARBA" id="ARBA00023033"/>
    </source>
</evidence>
<evidence type="ECO:0000313" key="9">
    <source>
        <dbReference type="Proteomes" id="UP000050277"/>
    </source>
</evidence>
<evidence type="ECO:0000256" key="5">
    <source>
        <dbReference type="ARBA" id="ARBA00022857"/>
    </source>
</evidence>